<evidence type="ECO:0000256" key="2">
    <source>
        <dbReference type="SAM" id="Phobius"/>
    </source>
</evidence>
<feature type="compositionally biased region" description="Polar residues" evidence="1">
    <location>
        <begin position="412"/>
        <end position="425"/>
    </location>
</feature>
<feature type="compositionally biased region" description="Polar residues" evidence="1">
    <location>
        <begin position="275"/>
        <end position="290"/>
    </location>
</feature>
<accession>E9H3A3</accession>
<sequence length="520" mass="54540">MSGRYLIHLTPPSPPPPPPPSSTSVHQYNQQQQRPCDLLSSLQSLRTGFAAGQHVDQTAAITCNSAAAAAGSAVLSSSPGPAQDSWTLRLDCCQEPGISWDAGAGSAHATTPSGAVTNAALPLARSSFYLPADRLLIQSVKWFTLGRCLLGLMQGAAHSLILGSFFSSSAQTGRNLIGLPERRSQSDALDAHQQDSSSRQNINSREMNDLASDCNQWGRYNVHYLEPEGERMTSGGGSGNSINRVGAAPPSPCPGGISISDNNKRHHSAGLRPKVSTSNEAQGGNGATTRSIKRHGSDAGTRNKGMKNRNRVSRRQSEGPNGSAAAARSKMQQPQCQLNSAASSGQHSGSGSSGGGIIRLGSSTSCLEPCLRLSIIHRHESDLRKKRVAFSDAPVVVWNDPPVILFSPPPTTNRQSVTSSSSAGQLASYHRRHSYPSNSLLAGGSDGDSGGFKDSAGAGDEYQHQGGSGGGGDEVLTPKERRRRKVVMAVVCTTFILLTASALFVLITLFNASAIDEAGI</sequence>
<dbReference type="Proteomes" id="UP000000305">
    <property type="component" value="Unassembled WGS sequence"/>
</dbReference>
<dbReference type="InParanoid" id="E9H3A3"/>
<dbReference type="OrthoDB" id="6373805at2759"/>
<feature type="compositionally biased region" description="Low complexity" evidence="1">
    <location>
        <begin position="340"/>
        <end position="350"/>
    </location>
</feature>
<organism evidence="3 4">
    <name type="scientific">Daphnia pulex</name>
    <name type="common">Water flea</name>
    <dbReference type="NCBI Taxonomy" id="6669"/>
    <lineage>
        <taxon>Eukaryota</taxon>
        <taxon>Metazoa</taxon>
        <taxon>Ecdysozoa</taxon>
        <taxon>Arthropoda</taxon>
        <taxon>Crustacea</taxon>
        <taxon>Branchiopoda</taxon>
        <taxon>Diplostraca</taxon>
        <taxon>Cladocera</taxon>
        <taxon>Anomopoda</taxon>
        <taxon>Daphniidae</taxon>
        <taxon>Daphnia</taxon>
    </lineage>
</organism>
<name>E9H3A3_DAPPU</name>
<feature type="transmembrane region" description="Helical" evidence="2">
    <location>
        <begin position="486"/>
        <end position="510"/>
    </location>
</feature>
<evidence type="ECO:0000313" key="4">
    <source>
        <dbReference type="Proteomes" id="UP000000305"/>
    </source>
</evidence>
<feature type="compositionally biased region" description="Polar residues" evidence="1">
    <location>
        <begin position="330"/>
        <end position="339"/>
    </location>
</feature>
<dbReference type="HOGENOM" id="CLU_524057_0_0_1"/>
<feature type="region of interest" description="Disordered" evidence="1">
    <location>
        <begin position="1"/>
        <end position="33"/>
    </location>
</feature>
<feature type="region of interest" description="Disordered" evidence="1">
    <location>
        <begin position="407"/>
        <end position="477"/>
    </location>
</feature>
<evidence type="ECO:0000313" key="3">
    <source>
        <dbReference type="EMBL" id="EFX73727.1"/>
    </source>
</evidence>
<evidence type="ECO:0000256" key="1">
    <source>
        <dbReference type="SAM" id="MobiDB-lite"/>
    </source>
</evidence>
<feature type="region of interest" description="Disordered" evidence="1">
    <location>
        <begin position="183"/>
        <end position="205"/>
    </location>
</feature>
<dbReference type="AlphaFoldDB" id="E9H3A3"/>
<feature type="region of interest" description="Disordered" evidence="1">
    <location>
        <begin position="228"/>
        <end position="356"/>
    </location>
</feature>
<keyword evidence="2" id="KW-0472">Membrane</keyword>
<keyword evidence="4" id="KW-1185">Reference proteome</keyword>
<proteinExistence type="predicted"/>
<keyword evidence="2" id="KW-1133">Transmembrane helix</keyword>
<feature type="compositionally biased region" description="Polar residues" evidence="1">
    <location>
        <begin position="194"/>
        <end position="205"/>
    </location>
</feature>
<dbReference type="KEGG" id="dpx:DAPPUDRAFT_109498"/>
<feature type="compositionally biased region" description="Pro residues" evidence="1">
    <location>
        <begin position="11"/>
        <end position="21"/>
    </location>
</feature>
<protein>
    <submittedName>
        <fullName evidence="3">Uncharacterized protein</fullName>
    </submittedName>
</protein>
<feature type="compositionally biased region" description="Basic and acidic residues" evidence="1">
    <location>
        <begin position="183"/>
        <end position="193"/>
    </location>
</feature>
<reference evidence="3 4" key="1">
    <citation type="journal article" date="2011" name="Science">
        <title>The ecoresponsive genome of Daphnia pulex.</title>
        <authorList>
            <person name="Colbourne J.K."/>
            <person name="Pfrender M.E."/>
            <person name="Gilbert D."/>
            <person name="Thomas W.K."/>
            <person name="Tucker A."/>
            <person name="Oakley T.H."/>
            <person name="Tokishita S."/>
            <person name="Aerts A."/>
            <person name="Arnold G.J."/>
            <person name="Basu M.K."/>
            <person name="Bauer D.J."/>
            <person name="Caceres C.E."/>
            <person name="Carmel L."/>
            <person name="Casola C."/>
            <person name="Choi J.H."/>
            <person name="Detter J.C."/>
            <person name="Dong Q."/>
            <person name="Dusheyko S."/>
            <person name="Eads B.D."/>
            <person name="Frohlich T."/>
            <person name="Geiler-Samerotte K.A."/>
            <person name="Gerlach D."/>
            <person name="Hatcher P."/>
            <person name="Jogdeo S."/>
            <person name="Krijgsveld J."/>
            <person name="Kriventseva E.V."/>
            <person name="Kultz D."/>
            <person name="Laforsch C."/>
            <person name="Lindquist E."/>
            <person name="Lopez J."/>
            <person name="Manak J.R."/>
            <person name="Muller J."/>
            <person name="Pangilinan J."/>
            <person name="Patwardhan R.P."/>
            <person name="Pitluck S."/>
            <person name="Pritham E.J."/>
            <person name="Rechtsteiner A."/>
            <person name="Rho M."/>
            <person name="Rogozin I.B."/>
            <person name="Sakarya O."/>
            <person name="Salamov A."/>
            <person name="Schaack S."/>
            <person name="Shapiro H."/>
            <person name="Shiga Y."/>
            <person name="Skalitzky C."/>
            <person name="Smith Z."/>
            <person name="Souvorov A."/>
            <person name="Sung W."/>
            <person name="Tang Z."/>
            <person name="Tsuchiya D."/>
            <person name="Tu H."/>
            <person name="Vos H."/>
            <person name="Wang M."/>
            <person name="Wolf Y.I."/>
            <person name="Yamagata H."/>
            <person name="Yamada T."/>
            <person name="Ye Y."/>
            <person name="Shaw J.R."/>
            <person name="Andrews J."/>
            <person name="Crease T.J."/>
            <person name="Tang H."/>
            <person name="Lucas S.M."/>
            <person name="Robertson H.M."/>
            <person name="Bork P."/>
            <person name="Koonin E.V."/>
            <person name="Zdobnov E.M."/>
            <person name="Grigoriev I.V."/>
            <person name="Lynch M."/>
            <person name="Boore J.L."/>
        </authorList>
    </citation>
    <scope>NUCLEOTIDE SEQUENCE [LARGE SCALE GENOMIC DNA]</scope>
</reference>
<feature type="compositionally biased region" description="Basic residues" evidence="1">
    <location>
        <begin position="304"/>
        <end position="314"/>
    </location>
</feature>
<dbReference type="EMBL" id="GL732588">
    <property type="protein sequence ID" value="EFX73727.1"/>
    <property type="molecule type" value="Genomic_DNA"/>
</dbReference>
<keyword evidence="2" id="KW-0812">Transmembrane</keyword>
<gene>
    <name evidence="3" type="ORF">DAPPUDRAFT_109498</name>
</gene>